<dbReference type="EMBL" id="GBRH01258211">
    <property type="protein sequence ID" value="JAD39684.1"/>
    <property type="molecule type" value="Transcribed_RNA"/>
</dbReference>
<organism evidence="1">
    <name type="scientific">Arundo donax</name>
    <name type="common">Giant reed</name>
    <name type="synonym">Donax arundinaceus</name>
    <dbReference type="NCBI Taxonomy" id="35708"/>
    <lineage>
        <taxon>Eukaryota</taxon>
        <taxon>Viridiplantae</taxon>
        <taxon>Streptophyta</taxon>
        <taxon>Embryophyta</taxon>
        <taxon>Tracheophyta</taxon>
        <taxon>Spermatophyta</taxon>
        <taxon>Magnoliopsida</taxon>
        <taxon>Liliopsida</taxon>
        <taxon>Poales</taxon>
        <taxon>Poaceae</taxon>
        <taxon>PACMAD clade</taxon>
        <taxon>Arundinoideae</taxon>
        <taxon>Arundineae</taxon>
        <taxon>Arundo</taxon>
    </lineage>
</organism>
<proteinExistence type="predicted"/>
<protein>
    <submittedName>
        <fullName evidence="1">Uncharacterized protein</fullName>
    </submittedName>
</protein>
<reference evidence="1" key="1">
    <citation type="submission" date="2014-09" db="EMBL/GenBank/DDBJ databases">
        <authorList>
            <person name="Magalhaes I.L.F."/>
            <person name="Oliveira U."/>
            <person name="Santos F.R."/>
            <person name="Vidigal T.H.D.A."/>
            <person name="Brescovit A.D."/>
            <person name="Santos A.J."/>
        </authorList>
    </citation>
    <scope>NUCLEOTIDE SEQUENCE</scope>
    <source>
        <tissue evidence="1">Shoot tissue taken approximately 20 cm above the soil surface</tissue>
    </source>
</reference>
<sequence length="8" mass="1057">MSRIQYFL</sequence>
<reference evidence="1" key="2">
    <citation type="journal article" date="2015" name="Data Brief">
        <title>Shoot transcriptome of the giant reed, Arundo donax.</title>
        <authorList>
            <person name="Barrero R.A."/>
            <person name="Guerrero F.D."/>
            <person name="Moolhuijzen P."/>
            <person name="Goolsby J.A."/>
            <person name="Tidwell J."/>
            <person name="Bellgard S.E."/>
            <person name="Bellgard M.I."/>
        </authorList>
    </citation>
    <scope>NUCLEOTIDE SEQUENCE</scope>
    <source>
        <tissue evidence="1">Shoot tissue taken approximately 20 cm above the soil surface</tissue>
    </source>
</reference>
<accession>A0A0A8ZJW2</accession>
<name>A0A0A8ZJW2_ARUDO</name>
<evidence type="ECO:0000313" key="1">
    <source>
        <dbReference type="EMBL" id="JAD39684.1"/>
    </source>
</evidence>